<dbReference type="EMBL" id="GG704964">
    <property type="protein sequence ID" value="EEY96957.1"/>
    <property type="molecule type" value="Genomic_DNA"/>
</dbReference>
<evidence type="ECO:0000313" key="3">
    <source>
        <dbReference type="EMBL" id="EEY96957.1"/>
    </source>
</evidence>
<proteinExistence type="predicted"/>
<dbReference type="eggNOG" id="ENOG502ZF5Q">
    <property type="taxonomic scope" value="Bacteria"/>
</dbReference>
<feature type="compositionally biased region" description="Polar residues" evidence="1">
    <location>
        <begin position="178"/>
        <end position="190"/>
    </location>
</feature>
<name>D0S970_ACIJO</name>
<organism evidence="3 4">
    <name type="scientific">Acinetobacter johnsonii SH046</name>
    <dbReference type="NCBI Taxonomy" id="575586"/>
    <lineage>
        <taxon>Bacteria</taxon>
        <taxon>Pseudomonadati</taxon>
        <taxon>Pseudomonadota</taxon>
        <taxon>Gammaproteobacteria</taxon>
        <taxon>Moraxellales</taxon>
        <taxon>Moraxellaceae</taxon>
        <taxon>Acinetobacter</taxon>
    </lineage>
</organism>
<protein>
    <recommendedName>
        <fullName evidence="5">Tetratricopeptide repeat protein</fullName>
    </recommendedName>
</protein>
<sequence length="220" mass="24514">MRQVLKKYYLILPTFVLLTVTPFAFAAAEEGISLKNKCIKDYPLVNGETDHDLLSLYAQICDSKNKKNDELKNKLLVQAASRYQELGKSYKALQLVEELNARNINHTSLTDTRFLAGVSIANTALNHMRQEEMRYLSADLTYPPAKELSNLVRNSLPAPDTSDAKAVVIKAPKKTTRKIASSTKQTTKKTMAQVAKPKKVEKAQSTEVASKPNTNPFNSL</sequence>
<dbReference type="Proteomes" id="UP000012047">
    <property type="component" value="Unassembled WGS sequence"/>
</dbReference>
<feature type="chain" id="PRO_5003015777" description="Tetratricopeptide repeat protein" evidence="2">
    <location>
        <begin position="27"/>
        <end position="220"/>
    </location>
</feature>
<dbReference type="AlphaFoldDB" id="D0S970"/>
<evidence type="ECO:0008006" key="5">
    <source>
        <dbReference type="Google" id="ProtNLM"/>
    </source>
</evidence>
<feature type="signal peptide" evidence="2">
    <location>
        <begin position="1"/>
        <end position="26"/>
    </location>
</feature>
<evidence type="ECO:0000256" key="2">
    <source>
        <dbReference type="SAM" id="SignalP"/>
    </source>
</evidence>
<feature type="compositionally biased region" description="Polar residues" evidence="1">
    <location>
        <begin position="205"/>
        <end position="220"/>
    </location>
</feature>
<evidence type="ECO:0000313" key="4">
    <source>
        <dbReference type="Proteomes" id="UP000012047"/>
    </source>
</evidence>
<evidence type="ECO:0000256" key="1">
    <source>
        <dbReference type="SAM" id="MobiDB-lite"/>
    </source>
</evidence>
<reference evidence="4" key="1">
    <citation type="journal article" date="2012" name="PLoS ONE">
        <title>The success of Acinetobacter species; genetic, metabolic and virulence attributes.</title>
        <authorList>
            <person name="Peleg A.Y."/>
            <person name="de Breij A."/>
            <person name="Adams M.D."/>
            <person name="Cerqueira G.M."/>
            <person name="Mocali S."/>
            <person name="Galardini M."/>
            <person name="Nibbering P.H."/>
            <person name="Earl A.M."/>
            <person name="Ward D.V."/>
            <person name="Paterson D.L."/>
            <person name="Seifert H."/>
            <person name="Dijkshoorn L."/>
        </authorList>
    </citation>
    <scope>NUCLEOTIDE SEQUENCE [LARGE SCALE GENOMIC DNA]</scope>
    <source>
        <strain evidence="4">SH046</strain>
    </source>
</reference>
<accession>D0S970</accession>
<dbReference type="HOGENOM" id="CLU_107026_0_0_6"/>
<keyword evidence="2" id="KW-0732">Signal</keyword>
<feature type="region of interest" description="Disordered" evidence="1">
    <location>
        <begin position="177"/>
        <end position="220"/>
    </location>
</feature>
<gene>
    <name evidence="3" type="ORF">HMPREF0016_00040</name>
</gene>